<dbReference type="EMBL" id="CAJPIN010036206">
    <property type="protein sequence ID" value="CAG2064688.1"/>
    <property type="molecule type" value="Genomic_DNA"/>
</dbReference>
<reference evidence="2" key="1">
    <citation type="submission" date="2021-03" db="EMBL/GenBank/DDBJ databases">
        <authorList>
            <person name="Tran Van P."/>
        </authorList>
    </citation>
    <scope>NUCLEOTIDE SEQUENCE</scope>
</reference>
<dbReference type="InterPro" id="IPR010401">
    <property type="entry name" value="AGL/Gdb1"/>
</dbReference>
<dbReference type="InterPro" id="IPR017853">
    <property type="entry name" value="GH"/>
</dbReference>
<evidence type="ECO:0000313" key="2">
    <source>
        <dbReference type="EMBL" id="CAG2064688.1"/>
    </source>
</evidence>
<dbReference type="Proteomes" id="UP001153148">
    <property type="component" value="Unassembled WGS sequence"/>
</dbReference>
<sequence>MSDDPLRNFAASDSNVYLRRELIAWGDSVKLRYGNKPEDCPFLWQHMLEYVEQTARTFDGIRLDNCHSTPMVVAEYLLDAARRIRPDLYVAAELFTNSDQKDNIFVQSSRHHLPYK</sequence>
<dbReference type="Pfam" id="PF14701">
    <property type="entry name" value="hDGE_amylase"/>
    <property type="match status" value="1"/>
</dbReference>
<proteinExistence type="predicted"/>
<comment type="caution">
    <text evidence="2">The sequence shown here is derived from an EMBL/GenBank/DDBJ whole genome shotgun (WGS) entry which is preliminary data.</text>
</comment>
<name>A0ABN7PA48_TIMPD</name>
<dbReference type="InterPro" id="IPR032792">
    <property type="entry name" value="AGL_glucanoTrfase"/>
</dbReference>
<evidence type="ECO:0000313" key="3">
    <source>
        <dbReference type="Proteomes" id="UP001153148"/>
    </source>
</evidence>
<organism evidence="2 3">
    <name type="scientific">Timema podura</name>
    <name type="common">Walking stick</name>
    <dbReference type="NCBI Taxonomy" id="61482"/>
    <lineage>
        <taxon>Eukaryota</taxon>
        <taxon>Metazoa</taxon>
        <taxon>Ecdysozoa</taxon>
        <taxon>Arthropoda</taxon>
        <taxon>Hexapoda</taxon>
        <taxon>Insecta</taxon>
        <taxon>Pterygota</taxon>
        <taxon>Neoptera</taxon>
        <taxon>Polyneoptera</taxon>
        <taxon>Phasmatodea</taxon>
        <taxon>Timematodea</taxon>
        <taxon>Timematoidea</taxon>
        <taxon>Timematidae</taxon>
        <taxon>Timema</taxon>
    </lineage>
</organism>
<feature type="domain" description="Glycogen debranching enzyme glucanotransferase" evidence="1">
    <location>
        <begin position="1"/>
        <end position="89"/>
    </location>
</feature>
<dbReference type="SUPFAM" id="SSF51445">
    <property type="entry name" value="(Trans)glycosidases"/>
    <property type="match status" value="1"/>
</dbReference>
<dbReference type="Gene3D" id="3.20.20.80">
    <property type="entry name" value="Glycosidases"/>
    <property type="match status" value="1"/>
</dbReference>
<protein>
    <recommendedName>
        <fullName evidence="1">Glycogen debranching enzyme glucanotransferase domain-containing protein</fullName>
    </recommendedName>
</protein>
<evidence type="ECO:0000259" key="1">
    <source>
        <dbReference type="Pfam" id="PF14701"/>
    </source>
</evidence>
<gene>
    <name evidence="2" type="ORF">TPAB3V08_LOCUS11633</name>
</gene>
<accession>A0ABN7PA48</accession>
<keyword evidence="3" id="KW-1185">Reference proteome</keyword>
<feature type="non-terminal residue" evidence="2">
    <location>
        <position position="116"/>
    </location>
</feature>
<dbReference type="PANTHER" id="PTHR10569:SF2">
    <property type="entry name" value="GLYCOGEN DEBRANCHING ENZYME"/>
    <property type="match status" value="1"/>
</dbReference>
<dbReference type="PANTHER" id="PTHR10569">
    <property type="entry name" value="GLYCOGEN DEBRANCHING ENZYME"/>
    <property type="match status" value="1"/>
</dbReference>